<dbReference type="Proteomes" id="UP001165064">
    <property type="component" value="Unassembled WGS sequence"/>
</dbReference>
<dbReference type="EMBL" id="BSXS01004618">
    <property type="protein sequence ID" value="GME83253.1"/>
    <property type="molecule type" value="Genomic_DNA"/>
</dbReference>
<evidence type="ECO:0000313" key="2">
    <source>
        <dbReference type="Proteomes" id="UP001165064"/>
    </source>
</evidence>
<sequence>MTPTTTTTTKTMKALVFFGAKDIRIEDRPFPQIQEPTDAIVKITAACLCGSDLHPYRGSTSPKPGYIMGHESISEVVSVGSAVKTVKPGDEVIAVFTTQCGHCFYCDRGLSSKCDQSVVFGTSALDGFQAEYARVPLADATLKLKPEGIPDLKLVLMCDIFPTAFFGVKNLLNKFEPEQRTDLVELQMGCGPVGLLAIIIAKALGVKTVFAVDYVTERLKLAEKFGAIPINLKTEDVDAVLKKATDGRGPDGVLEVVGSKDALDTAFKVVRYGGVINSIGYQHSDLPFTGLDCYLKNIILQFGRCPAASLFDESLEVFKKVQGLLDGFVDLELPLSSAVEGYELFDKQGARKLIFRPHDLTEPVHHEHK</sequence>
<comment type="caution">
    <text evidence="1">The sequence shown here is derived from an EMBL/GenBank/DDBJ whole genome shotgun (WGS) entry which is preliminary data.</text>
</comment>
<organism evidence="1 2">
    <name type="scientific">Ambrosiozyma monospora</name>
    <name type="common">Yeast</name>
    <name type="synonym">Endomycopsis monosporus</name>
    <dbReference type="NCBI Taxonomy" id="43982"/>
    <lineage>
        <taxon>Eukaryota</taxon>
        <taxon>Fungi</taxon>
        <taxon>Dikarya</taxon>
        <taxon>Ascomycota</taxon>
        <taxon>Saccharomycotina</taxon>
        <taxon>Pichiomycetes</taxon>
        <taxon>Pichiales</taxon>
        <taxon>Pichiaceae</taxon>
        <taxon>Ambrosiozyma</taxon>
    </lineage>
</organism>
<keyword evidence="2" id="KW-1185">Reference proteome</keyword>
<evidence type="ECO:0000313" key="1">
    <source>
        <dbReference type="EMBL" id="GME83253.1"/>
    </source>
</evidence>
<proteinExistence type="predicted"/>
<accession>A0ACB5T8H0</accession>
<protein>
    <submittedName>
        <fullName evidence="1">Unnamed protein product</fullName>
    </submittedName>
</protein>
<gene>
    <name evidence="1" type="ORF">Amon02_000605500</name>
</gene>
<name>A0ACB5T8H0_AMBMO</name>
<reference evidence="1" key="1">
    <citation type="submission" date="2023-04" db="EMBL/GenBank/DDBJ databases">
        <title>Ambrosiozyma monospora NBRC 10751.</title>
        <authorList>
            <person name="Ichikawa N."/>
            <person name="Sato H."/>
            <person name="Tonouchi N."/>
        </authorList>
    </citation>
    <scope>NUCLEOTIDE SEQUENCE</scope>
    <source>
        <strain evidence="1">NBRC 10751</strain>
    </source>
</reference>